<name>A0ABD0UBF9_DENTH</name>
<comment type="caution">
    <text evidence="2">The sequence shown here is derived from an EMBL/GenBank/DDBJ whole genome shotgun (WGS) entry which is preliminary data.</text>
</comment>
<evidence type="ECO:0000313" key="2">
    <source>
        <dbReference type="EMBL" id="KAL0910043.1"/>
    </source>
</evidence>
<feature type="compositionally biased region" description="Acidic residues" evidence="1">
    <location>
        <begin position="15"/>
        <end position="49"/>
    </location>
</feature>
<organism evidence="2 3">
    <name type="scientific">Dendrobium thyrsiflorum</name>
    <name type="common">Pinecone-like raceme dendrobium</name>
    <name type="synonym">Orchid</name>
    <dbReference type="NCBI Taxonomy" id="117978"/>
    <lineage>
        <taxon>Eukaryota</taxon>
        <taxon>Viridiplantae</taxon>
        <taxon>Streptophyta</taxon>
        <taxon>Embryophyta</taxon>
        <taxon>Tracheophyta</taxon>
        <taxon>Spermatophyta</taxon>
        <taxon>Magnoliopsida</taxon>
        <taxon>Liliopsida</taxon>
        <taxon>Asparagales</taxon>
        <taxon>Orchidaceae</taxon>
        <taxon>Epidendroideae</taxon>
        <taxon>Malaxideae</taxon>
        <taxon>Dendrobiinae</taxon>
        <taxon>Dendrobium</taxon>
    </lineage>
</organism>
<proteinExistence type="predicted"/>
<keyword evidence="3" id="KW-1185">Reference proteome</keyword>
<dbReference type="AlphaFoldDB" id="A0ABD0UBF9"/>
<dbReference type="Proteomes" id="UP001552299">
    <property type="component" value="Unassembled WGS sequence"/>
</dbReference>
<evidence type="ECO:0000256" key="1">
    <source>
        <dbReference type="SAM" id="MobiDB-lite"/>
    </source>
</evidence>
<feature type="region of interest" description="Disordered" evidence="1">
    <location>
        <begin position="1"/>
        <end position="55"/>
    </location>
</feature>
<sequence>MLVNLFKQRRREEAIEKEEGEESLEGEEGLEEEEGNEEEEEEGEMEGEEERYKSKKKYTCLRKEEEGSAWLGPCKWEAMVLGLGVESDFGMQRVIGSTGGSSPGLLQTRAGRGGEE</sequence>
<feature type="region of interest" description="Disordered" evidence="1">
    <location>
        <begin position="95"/>
        <end position="116"/>
    </location>
</feature>
<gene>
    <name evidence="2" type="ORF">M5K25_020970</name>
</gene>
<accession>A0ABD0UBF9</accession>
<protein>
    <submittedName>
        <fullName evidence="2">Uncharacterized protein</fullName>
    </submittedName>
</protein>
<evidence type="ECO:0000313" key="3">
    <source>
        <dbReference type="Proteomes" id="UP001552299"/>
    </source>
</evidence>
<dbReference type="EMBL" id="JANQDX010000016">
    <property type="protein sequence ID" value="KAL0910043.1"/>
    <property type="molecule type" value="Genomic_DNA"/>
</dbReference>
<reference evidence="2 3" key="1">
    <citation type="journal article" date="2024" name="Plant Biotechnol. J.">
        <title>Dendrobium thyrsiflorum genome and its molecular insights into genes involved in important horticultural traits.</title>
        <authorList>
            <person name="Chen B."/>
            <person name="Wang J.Y."/>
            <person name="Zheng P.J."/>
            <person name="Li K.L."/>
            <person name="Liang Y.M."/>
            <person name="Chen X.F."/>
            <person name="Zhang C."/>
            <person name="Zhao X."/>
            <person name="He X."/>
            <person name="Zhang G.Q."/>
            <person name="Liu Z.J."/>
            <person name="Xu Q."/>
        </authorList>
    </citation>
    <scope>NUCLEOTIDE SEQUENCE [LARGE SCALE GENOMIC DNA]</scope>
    <source>
        <strain evidence="2">GZMU011</strain>
    </source>
</reference>